<dbReference type="Proteomes" id="UP001314166">
    <property type="component" value="Unassembled WGS sequence"/>
</dbReference>
<dbReference type="EMBL" id="CAUZMB010000001">
    <property type="protein sequence ID" value="CAK1226600.1"/>
    <property type="molecule type" value="Genomic_DNA"/>
</dbReference>
<dbReference type="RefSeq" id="WP_338343197.1">
    <property type="nucleotide sequence ID" value="NZ_CAUZLH010000001.1"/>
</dbReference>
<reference evidence="2 3" key="1">
    <citation type="submission" date="2023-10" db="EMBL/GenBank/DDBJ databases">
        <authorList>
            <person name="Botero Cardona J."/>
        </authorList>
    </citation>
    <scope>NUCLEOTIDE SEQUENCE [LARGE SCALE GENOMIC DNA]</scope>
    <source>
        <strain evidence="2 3">R-55214</strain>
    </source>
</reference>
<evidence type="ECO:0000256" key="1">
    <source>
        <dbReference type="SAM" id="Phobius"/>
    </source>
</evidence>
<comment type="caution">
    <text evidence="2">The sequence shown here is derived from an EMBL/GenBank/DDBJ whole genome shotgun (WGS) entry which is preliminary data.</text>
</comment>
<keyword evidence="1" id="KW-1133">Transmembrane helix</keyword>
<evidence type="ECO:0000313" key="3">
    <source>
        <dbReference type="Proteomes" id="UP001314166"/>
    </source>
</evidence>
<keyword evidence="3" id="KW-1185">Reference proteome</keyword>
<sequence length="51" mass="5682">MSEFNQLWSIVATLVTLAVIAVSAFEIGYTLGRDDKKKAKEKARLNKRAQA</sequence>
<evidence type="ECO:0000313" key="2">
    <source>
        <dbReference type="EMBL" id="CAK1226600.1"/>
    </source>
</evidence>
<proteinExistence type="predicted"/>
<organism evidence="2 3">
    <name type="scientific">Fructobacillus evanidus</name>
    <dbReference type="NCBI Taxonomy" id="3064281"/>
    <lineage>
        <taxon>Bacteria</taxon>
        <taxon>Bacillati</taxon>
        <taxon>Bacillota</taxon>
        <taxon>Bacilli</taxon>
        <taxon>Lactobacillales</taxon>
        <taxon>Lactobacillaceae</taxon>
        <taxon>Fructobacillus</taxon>
    </lineage>
</organism>
<protein>
    <submittedName>
        <fullName evidence="2">Uncharacterized protein</fullName>
    </submittedName>
</protein>
<keyword evidence="1" id="KW-0472">Membrane</keyword>
<name>A0ABM9MMD4_9LACO</name>
<keyword evidence="1" id="KW-0812">Transmembrane</keyword>
<accession>A0ABM9MMD4</accession>
<gene>
    <name evidence="2" type="ORF">R55214_HHFBAMCI_00148</name>
</gene>
<feature type="transmembrane region" description="Helical" evidence="1">
    <location>
        <begin position="6"/>
        <end position="32"/>
    </location>
</feature>